<dbReference type="Proteomes" id="UP000282613">
    <property type="component" value="Unassembled WGS sequence"/>
</dbReference>
<evidence type="ECO:0000313" key="3">
    <source>
        <dbReference type="WBParaSite" id="TASK_0000877301-mRNA-1"/>
    </source>
</evidence>
<sequence>MADLGGCGRGMPAQLLERLAAREARRKATESATMGLRLRGEGVGGDVLLPSLSLPMDPSDAAGGEAASIFTSPMHNTPVFFLEHMTRAKTLLLGRIERLRERCALTEDAPEPGERIKVGAPYRLYFNVLA</sequence>
<name>A0A0R3WDD4_TAEAS</name>
<reference evidence="1 2" key="2">
    <citation type="submission" date="2018-11" db="EMBL/GenBank/DDBJ databases">
        <authorList>
            <consortium name="Pathogen Informatics"/>
        </authorList>
    </citation>
    <scope>NUCLEOTIDE SEQUENCE [LARGE SCALE GENOMIC DNA]</scope>
</reference>
<dbReference type="STRING" id="60517.A0A0R3WDD4"/>
<accession>A0A0R3WDD4</accession>
<evidence type="ECO:0000313" key="2">
    <source>
        <dbReference type="Proteomes" id="UP000282613"/>
    </source>
</evidence>
<organism evidence="3">
    <name type="scientific">Taenia asiatica</name>
    <name type="common">Asian tapeworm</name>
    <dbReference type="NCBI Taxonomy" id="60517"/>
    <lineage>
        <taxon>Eukaryota</taxon>
        <taxon>Metazoa</taxon>
        <taxon>Spiralia</taxon>
        <taxon>Lophotrochozoa</taxon>
        <taxon>Platyhelminthes</taxon>
        <taxon>Cestoda</taxon>
        <taxon>Eucestoda</taxon>
        <taxon>Cyclophyllidea</taxon>
        <taxon>Taeniidae</taxon>
        <taxon>Taenia</taxon>
    </lineage>
</organism>
<reference evidence="3" key="1">
    <citation type="submission" date="2017-02" db="UniProtKB">
        <authorList>
            <consortium name="WormBaseParasite"/>
        </authorList>
    </citation>
    <scope>IDENTIFICATION</scope>
</reference>
<dbReference type="EMBL" id="UYRS01018887">
    <property type="protein sequence ID" value="VDK41003.1"/>
    <property type="molecule type" value="Genomic_DNA"/>
</dbReference>
<proteinExistence type="predicted"/>
<gene>
    <name evidence="1" type="ORF">TASK_LOCUS8774</name>
</gene>
<evidence type="ECO:0000313" key="1">
    <source>
        <dbReference type="EMBL" id="VDK41003.1"/>
    </source>
</evidence>
<keyword evidence="2" id="KW-1185">Reference proteome</keyword>
<dbReference type="AlphaFoldDB" id="A0A0R3WDD4"/>
<dbReference type="WBParaSite" id="TASK_0000877301-mRNA-1">
    <property type="protein sequence ID" value="TASK_0000877301-mRNA-1"/>
    <property type="gene ID" value="TASK_0000877301"/>
</dbReference>
<protein>
    <submittedName>
        <fullName evidence="3">DNMT1 methyltransferase</fullName>
    </submittedName>
</protein>